<feature type="region of interest" description="Disordered" evidence="4">
    <location>
        <begin position="144"/>
        <end position="168"/>
    </location>
</feature>
<feature type="region of interest" description="Disordered" evidence="4">
    <location>
        <begin position="1011"/>
        <end position="1079"/>
    </location>
</feature>
<dbReference type="PANTHER" id="PTHR45629:SF7">
    <property type="entry name" value="DNA EXCISION REPAIR PROTEIN ERCC-6-RELATED"/>
    <property type="match status" value="1"/>
</dbReference>
<dbReference type="GO" id="GO:0016787">
    <property type="term" value="F:hydrolase activity"/>
    <property type="evidence" value="ECO:0007669"/>
    <property type="project" value="UniProtKB-KW"/>
</dbReference>
<evidence type="ECO:0000259" key="5">
    <source>
        <dbReference type="PROSITE" id="PS51192"/>
    </source>
</evidence>
<feature type="compositionally biased region" description="Basic and acidic residues" evidence="4">
    <location>
        <begin position="22"/>
        <end position="36"/>
    </location>
</feature>
<dbReference type="GO" id="GO:0005524">
    <property type="term" value="F:ATP binding"/>
    <property type="evidence" value="ECO:0007669"/>
    <property type="project" value="InterPro"/>
</dbReference>
<dbReference type="InterPro" id="IPR000330">
    <property type="entry name" value="SNF2_N"/>
</dbReference>
<reference evidence="7 8" key="1">
    <citation type="journal article" date="2005" name="Science">
        <title>The genome of the basidiomycetous yeast and human pathogen Cryptococcus neoformans.</title>
        <authorList>
            <person name="Loftus B.J."/>
            <person name="Fung E."/>
            <person name="Roncaglia P."/>
            <person name="Rowley D."/>
            <person name="Amedeo P."/>
            <person name="Bruno D."/>
            <person name="Vamathevan J."/>
            <person name="Miranda M."/>
            <person name="Anderson I.J."/>
            <person name="Fraser J.A."/>
            <person name="Allen J.E."/>
            <person name="Bosdet I.E."/>
            <person name="Brent M.R."/>
            <person name="Chiu R."/>
            <person name="Doering T.L."/>
            <person name="Donlin M.J."/>
            <person name="D'Souza C.A."/>
            <person name="Fox D.S."/>
            <person name="Grinberg V."/>
            <person name="Fu J."/>
            <person name="Fukushima M."/>
            <person name="Haas B.J."/>
            <person name="Huang J.C."/>
            <person name="Janbon G."/>
            <person name="Jones S.J."/>
            <person name="Koo H.L."/>
            <person name="Krzywinski M.I."/>
            <person name="Kwon-Chung J.K."/>
            <person name="Lengeler K.B."/>
            <person name="Maiti R."/>
            <person name="Marra M.A."/>
            <person name="Marra R.E."/>
            <person name="Mathewson C.A."/>
            <person name="Mitchell T.G."/>
            <person name="Pertea M."/>
            <person name="Riggs F.R."/>
            <person name="Salzberg S.L."/>
            <person name="Schein J.E."/>
            <person name="Shvartsbeyn A."/>
            <person name="Shin H."/>
            <person name="Shumway M."/>
            <person name="Specht C.A."/>
            <person name="Suh B.B."/>
            <person name="Tenney A."/>
            <person name="Utterback T.R."/>
            <person name="Wickes B.L."/>
            <person name="Wortman J.R."/>
            <person name="Wye N.H."/>
            <person name="Kronstad J.W."/>
            <person name="Lodge J.K."/>
            <person name="Heitman J."/>
            <person name="Davis R.W."/>
            <person name="Fraser C.M."/>
            <person name="Hyman R.W."/>
        </authorList>
    </citation>
    <scope>NUCLEOTIDE SEQUENCE [LARGE SCALE GENOMIC DNA]</scope>
    <source>
        <strain evidence="8">JEC21 / ATCC MYA-565</strain>
    </source>
</reference>
<dbReference type="FunFam" id="3.40.50.10810:FF:000074">
    <property type="entry name" value="DNA dependent ATPase, putative"/>
    <property type="match status" value="1"/>
</dbReference>
<dbReference type="Pfam" id="PF00176">
    <property type="entry name" value="SNF2-rel_dom"/>
    <property type="match status" value="1"/>
</dbReference>
<gene>
    <name evidence="7" type="ordered locus">CNN01650</name>
</gene>
<feature type="domain" description="Helicase ATP-binding" evidence="5">
    <location>
        <begin position="301"/>
        <end position="484"/>
    </location>
</feature>
<organism evidence="7 8">
    <name type="scientific">Cryptococcus deneoformans (strain JEC21 / ATCC MYA-565)</name>
    <name type="common">Cryptococcus neoformans var. neoformans serotype D</name>
    <dbReference type="NCBI Taxonomy" id="214684"/>
    <lineage>
        <taxon>Eukaryota</taxon>
        <taxon>Fungi</taxon>
        <taxon>Dikarya</taxon>
        <taxon>Basidiomycota</taxon>
        <taxon>Agaricomycotina</taxon>
        <taxon>Tremellomycetes</taxon>
        <taxon>Tremellales</taxon>
        <taxon>Cryptococcaceae</taxon>
        <taxon>Cryptococcus</taxon>
        <taxon>Cryptococcus neoformans species complex</taxon>
    </lineage>
</organism>
<dbReference type="Pfam" id="PF00271">
    <property type="entry name" value="Helicase_C"/>
    <property type="match status" value="1"/>
</dbReference>
<dbReference type="PROSITE" id="PS51194">
    <property type="entry name" value="HELICASE_CTER"/>
    <property type="match status" value="1"/>
</dbReference>
<evidence type="ECO:0000256" key="3">
    <source>
        <dbReference type="ARBA" id="ARBA00022840"/>
    </source>
</evidence>
<dbReference type="Proteomes" id="UP000002149">
    <property type="component" value="Chromosome 14"/>
</dbReference>
<dbReference type="RefSeq" id="XP_024514076.1">
    <property type="nucleotide sequence ID" value="XM_024658405.1"/>
</dbReference>
<feature type="compositionally biased region" description="Basic and acidic residues" evidence="4">
    <location>
        <begin position="1030"/>
        <end position="1070"/>
    </location>
</feature>
<feature type="region of interest" description="Disordered" evidence="4">
    <location>
        <begin position="1"/>
        <end position="83"/>
    </location>
</feature>
<feature type="region of interest" description="Disordered" evidence="4">
    <location>
        <begin position="879"/>
        <end position="939"/>
    </location>
</feature>
<dbReference type="InterPro" id="IPR027417">
    <property type="entry name" value="P-loop_NTPase"/>
</dbReference>
<dbReference type="VEuPathDB" id="FungiDB:CNN01650"/>
<dbReference type="PaxDb" id="214684-Q5K6Z9"/>
<keyword evidence="8" id="KW-1185">Reference proteome</keyword>
<dbReference type="Gene3D" id="3.40.50.300">
    <property type="entry name" value="P-loop containing nucleotide triphosphate hydrolases"/>
    <property type="match status" value="1"/>
</dbReference>
<protein>
    <submittedName>
        <fullName evidence="7">DNA dependent ATPase, putative</fullName>
    </submittedName>
</protein>
<dbReference type="InterPro" id="IPR050496">
    <property type="entry name" value="SNF2_RAD54_helicase_repair"/>
</dbReference>
<dbReference type="HOGENOM" id="CLU_296821_0_0_1"/>
<dbReference type="OrthoDB" id="413460at2759"/>
<proteinExistence type="predicted"/>
<dbReference type="KEGG" id="cne:CNN01650"/>
<keyword evidence="3" id="KW-0067">ATP-binding</keyword>
<keyword evidence="1" id="KW-0547">Nucleotide-binding</keyword>
<dbReference type="STRING" id="214684.Q5K6Z9"/>
<dbReference type="PROSITE" id="PS51192">
    <property type="entry name" value="HELICASE_ATP_BIND_1"/>
    <property type="match status" value="1"/>
</dbReference>
<feature type="domain" description="Helicase C-terminal" evidence="6">
    <location>
        <begin position="673"/>
        <end position="834"/>
    </location>
</feature>
<feature type="compositionally biased region" description="Basic and acidic residues" evidence="4">
    <location>
        <begin position="921"/>
        <end position="933"/>
    </location>
</feature>
<dbReference type="SUPFAM" id="SSF52540">
    <property type="entry name" value="P-loop containing nucleoside triphosphate hydrolases"/>
    <property type="match status" value="2"/>
</dbReference>
<sequence length="1079" mass="122310">MSSKKPLLSIRADPTSDDDFDIESRALAEEYAEARKKGSNVKTRRRDMVGKHQSEQPGTSYQARGVQNRAGTESIDSSDGDDEVVVKWKRKSLREEMAYEGQIILEFNPLYRLAGLSEPKKGQEDEAPSLKNLISSHKKEALMANASLRASETSTPSVTPQKGKEGSSDIQILSDEEVFGLPAEAVTQNPEPRNASPSPTDEIFDSDEEVFQPVEVKSKISAPSEKIQSSSPVETPISSQSSYVFWNCDNIPSHKPNFPMDDQQFLVKPFVLDQETKDIKIPPSINRFLKEYQRAGAKFLYDAYKQGRGAVLGDDMGLGKTVQVISFLSAIMRKTGTYVDHQRRKRTIRESVVDVSPRHWPTALIICPKSLINNWCRELDTWGYFEYAVWKSDNWRDVQQKFIHGYLDLMIVSYDVARLDIQHIKDLPLSTVIADEAHRLKEPMSQTTLALKSIQCQMCFALTGTLVQNRIDEMWSVLDFVHRGWAGTYRQWKEFAVSPIKKGHQVEGTAAEVVRAIMTIGVMTQRILPHFYLRRDKKLIAHELPEKKDLVVFCPLASRQIVAYRALIESDDVVNIQARNRPCPCGSGKRAILCCEEKEHNSNMKEILFQYLSALRKVANHFGLLYDHKDDNKHTRMINRKLFKICTGREPTSRSDYTLEEALDPENCGKWDLLKKLLVQWRNEPVKNKVLIFSTSVRLLKIISRFISTSPSLSGFEFDALTGEASGTERQEMIDRFQDLERDHFIMLISTRAGGVGLNLTAANKVVIFDPSWNPADDLQAMDRAFRIGQKRTVEVYRLIGQGTIEELIYERQVQKQQSARQLNNGTLEPRIYQGYDRATNAKDQAELFGVHNLFHFDPSGFAPANLGVHVANDNFLGEPTSLAENEGEVDEVDEDEDIKPEIPAGGSRTSSQSQKHREGRRKDKGKEKKSEQMEETADMVQSLLEDAPTPSQGSKEVDILTELGFDSLLHENVFGDSAEEREIFEKGLKILEKNPMLAKSIKANSLIKTQRRTARKSAMALGPGLEPVTSRRESREVKKEGRRSRLMEEEGHEDERVGVRREKRRKGESSKNLVELSD</sequence>
<dbReference type="GeneID" id="3255469"/>
<dbReference type="CDD" id="cd18793">
    <property type="entry name" value="SF2_C_SNF"/>
    <property type="match status" value="1"/>
</dbReference>
<dbReference type="SMART" id="SM00490">
    <property type="entry name" value="HELICc"/>
    <property type="match status" value="1"/>
</dbReference>
<dbReference type="AlphaFoldDB" id="Q5K6Z9"/>
<evidence type="ECO:0000313" key="7">
    <source>
        <dbReference type="EMBL" id="AAW47132.2"/>
    </source>
</evidence>
<evidence type="ECO:0000259" key="6">
    <source>
        <dbReference type="PROSITE" id="PS51194"/>
    </source>
</evidence>
<name>Q5K6Z9_CRYD1</name>
<dbReference type="InterPro" id="IPR038718">
    <property type="entry name" value="SNF2-like_sf"/>
</dbReference>
<keyword evidence="2" id="KW-0378">Hydrolase</keyword>
<dbReference type="eggNOG" id="KOG0387">
    <property type="taxonomic scope" value="Eukaryota"/>
</dbReference>
<evidence type="ECO:0000256" key="1">
    <source>
        <dbReference type="ARBA" id="ARBA00022741"/>
    </source>
</evidence>
<dbReference type="PANTHER" id="PTHR45629">
    <property type="entry name" value="SNF2/RAD54 FAMILY MEMBER"/>
    <property type="match status" value="1"/>
</dbReference>
<dbReference type="GO" id="GO:0036297">
    <property type="term" value="P:interstrand cross-link repair"/>
    <property type="evidence" value="ECO:0000318"/>
    <property type="project" value="GO_Central"/>
</dbReference>
<dbReference type="SMART" id="SM00487">
    <property type="entry name" value="DEXDc"/>
    <property type="match status" value="1"/>
</dbReference>
<dbReference type="Gene3D" id="3.40.50.10810">
    <property type="entry name" value="Tandem AAA-ATPase domain"/>
    <property type="match status" value="1"/>
</dbReference>
<feature type="compositionally biased region" description="Polar residues" evidence="4">
    <location>
        <begin position="148"/>
        <end position="160"/>
    </location>
</feature>
<feature type="compositionally biased region" description="Acidic residues" evidence="4">
    <location>
        <begin position="886"/>
        <end position="899"/>
    </location>
</feature>
<dbReference type="InterPro" id="IPR001650">
    <property type="entry name" value="Helicase_C-like"/>
</dbReference>
<dbReference type="InterPro" id="IPR049730">
    <property type="entry name" value="SNF2/RAD54-like_C"/>
</dbReference>
<evidence type="ECO:0000256" key="4">
    <source>
        <dbReference type="SAM" id="MobiDB-lite"/>
    </source>
</evidence>
<evidence type="ECO:0000313" key="8">
    <source>
        <dbReference type="Proteomes" id="UP000002149"/>
    </source>
</evidence>
<dbReference type="InterPro" id="IPR014001">
    <property type="entry name" value="Helicase_ATP-bd"/>
</dbReference>
<evidence type="ECO:0000256" key="2">
    <source>
        <dbReference type="ARBA" id="ARBA00022801"/>
    </source>
</evidence>
<dbReference type="EMBL" id="AE017356">
    <property type="protein sequence ID" value="AAW47132.2"/>
    <property type="molecule type" value="Genomic_DNA"/>
</dbReference>
<accession>Q5K6Z9</accession>
<dbReference type="InParanoid" id="Q5K6Z9"/>